<dbReference type="SUPFAM" id="SSF110296">
    <property type="entry name" value="Oligoxyloglucan reducing end-specific cellobiohydrolase"/>
    <property type="match status" value="1"/>
</dbReference>
<dbReference type="InterPro" id="IPR007217">
    <property type="entry name" value="Per1-like"/>
</dbReference>
<evidence type="ECO:0000256" key="3">
    <source>
        <dbReference type="SAM" id="MobiDB-lite"/>
    </source>
</evidence>
<reference evidence="5" key="1">
    <citation type="submission" date="2021-02" db="EMBL/GenBank/DDBJ databases">
        <authorList>
            <person name="Dougan E. K."/>
            <person name="Rhodes N."/>
            <person name="Thang M."/>
            <person name="Chan C."/>
        </authorList>
    </citation>
    <scope>NUCLEOTIDE SEQUENCE</scope>
</reference>
<dbReference type="EMBL" id="CAJNNV010007823">
    <property type="protein sequence ID" value="CAE8595417.1"/>
    <property type="molecule type" value="Genomic_DNA"/>
</dbReference>
<gene>
    <name evidence="5" type="ORF">PGLA1383_LOCUS13928</name>
</gene>
<dbReference type="GO" id="GO:0015979">
    <property type="term" value="P:photosynthesis"/>
    <property type="evidence" value="ECO:0007669"/>
    <property type="project" value="UniProtKB-KW"/>
</dbReference>
<dbReference type="AlphaFoldDB" id="A0A813E5B1"/>
<accession>A0A813E5B1</accession>
<evidence type="ECO:0000256" key="2">
    <source>
        <dbReference type="ARBA" id="ARBA00023276"/>
    </source>
</evidence>
<dbReference type="InterPro" id="IPR028203">
    <property type="entry name" value="PSII_CF48-like_dom"/>
</dbReference>
<protein>
    <recommendedName>
        <fullName evidence="4">Photosynthesis system II assembly factor Ycf48/Hcf136-like domain-containing protein</fullName>
    </recommendedName>
</protein>
<keyword evidence="6" id="KW-1185">Reference proteome</keyword>
<name>A0A813E5B1_POLGL</name>
<feature type="region of interest" description="Disordered" evidence="3">
    <location>
        <begin position="544"/>
        <end position="569"/>
    </location>
</feature>
<dbReference type="Pfam" id="PF14870">
    <property type="entry name" value="PSII_BNR"/>
    <property type="match status" value="1"/>
</dbReference>
<dbReference type="InterPro" id="IPR015943">
    <property type="entry name" value="WD40/YVTN_repeat-like_dom_sf"/>
</dbReference>
<dbReference type="GO" id="GO:0006506">
    <property type="term" value="P:GPI anchor biosynthetic process"/>
    <property type="evidence" value="ECO:0007669"/>
    <property type="project" value="InterPro"/>
</dbReference>
<dbReference type="PANTHER" id="PTHR47199:SF2">
    <property type="entry name" value="PHOTOSYSTEM II STABILITY_ASSEMBLY FACTOR HCF136, CHLOROPLASTIC"/>
    <property type="match status" value="1"/>
</dbReference>
<proteinExistence type="predicted"/>
<evidence type="ECO:0000313" key="6">
    <source>
        <dbReference type="Proteomes" id="UP000654075"/>
    </source>
</evidence>
<dbReference type="Proteomes" id="UP000654075">
    <property type="component" value="Unassembled WGS sequence"/>
</dbReference>
<organism evidence="5 6">
    <name type="scientific">Polarella glacialis</name>
    <name type="common">Dinoflagellate</name>
    <dbReference type="NCBI Taxonomy" id="89957"/>
    <lineage>
        <taxon>Eukaryota</taxon>
        <taxon>Sar</taxon>
        <taxon>Alveolata</taxon>
        <taxon>Dinophyceae</taxon>
        <taxon>Suessiales</taxon>
        <taxon>Suessiaceae</taxon>
        <taxon>Polarella</taxon>
    </lineage>
</organism>
<dbReference type="GO" id="GO:0009523">
    <property type="term" value="C:photosystem II"/>
    <property type="evidence" value="ECO:0007669"/>
    <property type="project" value="UniProtKB-KW"/>
</dbReference>
<comment type="caution">
    <text evidence="5">The sequence shown here is derived from an EMBL/GenBank/DDBJ whole genome shotgun (WGS) entry which is preliminary data.</text>
</comment>
<keyword evidence="2" id="KW-0604">Photosystem II</keyword>
<dbReference type="OrthoDB" id="414512at2759"/>
<dbReference type="PANTHER" id="PTHR47199">
    <property type="entry name" value="PHOTOSYSTEM II STABILITY/ASSEMBLY FACTOR HCF136, CHLOROPLASTIC"/>
    <property type="match status" value="1"/>
</dbReference>
<sequence>MAARIQQHPAAFVGAAVVVGGSLVAPGVTAWVSAARGGAPNLRDGRQNAVRYGVTVEDRLSLGTASPAASSSRAGEALLVGIAGLSLAARAVRGVAGEEGGRWPCFCTTSLALSLGGSPLAAGDSVDFSYAIYNKGTVPLEVYRATPVSSTTGTVTTVVHPGLHPKLRLLVASSEGSVLSVTAPGVYTRICGVCALPGEDDGVVSCDTVFGWPLHADDIDRALHAHLYGESTWAGDRDVRFLNCLVPCQFSCNQSVGLGFSQTWAHKKLLRAADLGGRVDLLPQGQQNYTANLTAMLGRLQKRVGGSVAESQSCAAQDSSGVFLGVPSQCLPPSLRLLGWDCQENCRYECMAENQRLRKSLDQPTAHYFGKWPFLRVFGVQEVFSSLFSLLNGLPHFLFLASGAPWRAPCKGQRDTPLWVVYAAVHVNTWLQSALFHARDTPLFEALDYHCATLGLAMNLAASIAMNLPEHWSMKGALCAALSPILACWALHIGYLSFVSFDYGHNMKVAVALGVSAGVSWLVWFLRHLEECRAFIWKEKRKKEGAPSDPRASCGAAPGTPGLPPVLGPRRRPRAVASVYSASAVFVNASAYVCQWKGMRDNFIQKLTGTGADAAAAEKAKSTSSWVQYDLNTGETLYDIDFDQKDPSHGFVVGARGLFYETRDGGKRWVSRSFANLGKSEDIQYRFQTVSVRGNDVWIVGKPALLLHSKDSGKSWKKVPLSRKLPGIPTVIVALGDGKAELATTSGAVYQTENDGRNWKSQVKETVDATLNRVSASGVQGASYFTGSVKSIKRDPLTGKYLAVAQRGNFYLSFNPGEPRWVPHNRISARRIQAMGFRNTGNGEPWIGAWMTLNGGYLTQCTQEGYDNMGTETKDIFKFSEIRTGGIGLIDLAFRTPTEGWAVGGSAAIYNSFDGGKNWKFDPAGNSLPCNLYNVKFFDEGKVGFMIGSAGILLRRQFGTPSYTLKSASPAVPIETTASPVAT</sequence>
<keyword evidence="1" id="KW-0602">Photosynthesis</keyword>
<feature type="domain" description="Photosynthesis system II assembly factor Ycf48/Hcf136-like" evidence="4">
    <location>
        <begin position="620"/>
        <end position="955"/>
    </location>
</feature>
<dbReference type="Gene3D" id="2.130.10.10">
    <property type="entry name" value="YVTN repeat-like/Quinoprotein amine dehydrogenase"/>
    <property type="match status" value="1"/>
</dbReference>
<evidence type="ECO:0000259" key="4">
    <source>
        <dbReference type="Pfam" id="PF14870"/>
    </source>
</evidence>
<evidence type="ECO:0000256" key="1">
    <source>
        <dbReference type="ARBA" id="ARBA00022531"/>
    </source>
</evidence>
<evidence type="ECO:0000313" key="5">
    <source>
        <dbReference type="EMBL" id="CAE8595417.1"/>
    </source>
</evidence>
<dbReference type="Pfam" id="PF04080">
    <property type="entry name" value="Per1"/>
    <property type="match status" value="1"/>
</dbReference>